<accession>A0A4U0H8R8</accession>
<sequence>MTVHFSNIKKLTILQINTCNSVVRAVSKRQLMVLLYFIFAHKLYAQHDVQLHTDRTYYFPGDTVWYKANLIYKGSPDTTIRNLAMVIGRPDKDILEQQLRPVVGGSTFGQYIIPDDYKDHELYFNLYTKRKEHELFVSKIGVFQKKEVVSDSKPAVAVFIEGGGIFSGLSNSATFRWNVRTEINAVLADETGTEVAAFTTDTLGRASVEFRAEKSPLFLRWSHQGTNYEQALSDSPYGARMWLEQADDTTLIIIENPSRFRNATLLFSPEPGTTWHKNLPFGLNNVISFSLEELLGGSYSGDFVLQEQDSVLATMRLDRFNPIQPQLSFEQVSFDRFGENSFDILIPDYNEWNLSVSVHDGLLPSGSNDPARHKFATCGRYRYSYPKPGPADSINDAFLSLKGRIKMPPKEWEKFWGLRHKRQQGLEREDKTVKGASFGYRLLTEADFRYEEVQYDTLGNLLLRDIVFYDMLQTRVVQIDERLKTIAHEIEWSFSNFEPVDRMVVPDFEAGTDLSHVYIGKFDPHYYILPSGERAIKEVGIPRKKVDARIQKMQAQFSRGWFDRESVMDIDLLHEGIPGYVFTLEELTEYLKNKYPIIRGLGPLILANNIHDRDKTWTGGDMPLDVTEIVFARVYEKYIQHPSGGGAIMYYTSGVNARNKDIGVAKISLSNVAGYSGFHDFHHKKYNRDSLPAYDDRQTLYWNPDVQIKGNVKFPVRFHNNTLSDSYIITVQGVSRTGRTIRFSKRVTKADLDTSLLERKK</sequence>
<dbReference type="OrthoDB" id="679547at2"/>
<dbReference type="EMBL" id="SUKA01000001">
    <property type="protein sequence ID" value="TJY67724.1"/>
    <property type="molecule type" value="Genomic_DNA"/>
</dbReference>
<organism evidence="1 2">
    <name type="scientific">Sphingobacterium alkalisoli</name>
    <dbReference type="NCBI Taxonomy" id="1874115"/>
    <lineage>
        <taxon>Bacteria</taxon>
        <taxon>Pseudomonadati</taxon>
        <taxon>Bacteroidota</taxon>
        <taxon>Sphingobacteriia</taxon>
        <taxon>Sphingobacteriales</taxon>
        <taxon>Sphingobacteriaceae</taxon>
        <taxon>Sphingobacterium</taxon>
    </lineage>
</organism>
<dbReference type="Proteomes" id="UP000309872">
    <property type="component" value="Unassembled WGS sequence"/>
</dbReference>
<dbReference type="RefSeq" id="WP_136818591.1">
    <property type="nucleotide sequence ID" value="NZ_BMJX01000001.1"/>
</dbReference>
<keyword evidence="2" id="KW-1185">Reference proteome</keyword>
<dbReference type="AlphaFoldDB" id="A0A4U0H8R8"/>
<reference evidence="1 2" key="1">
    <citation type="submission" date="2019-04" db="EMBL/GenBank/DDBJ databases">
        <title>Sphingobacterium olei sp. nov., isolated from oil-contaminated soil.</title>
        <authorList>
            <person name="Liu B."/>
        </authorList>
    </citation>
    <scope>NUCLEOTIDE SEQUENCE [LARGE SCALE GENOMIC DNA]</scope>
    <source>
        <strain evidence="1 2">Y3L14</strain>
    </source>
</reference>
<name>A0A4U0H8R8_9SPHI</name>
<comment type="caution">
    <text evidence="1">The sequence shown here is derived from an EMBL/GenBank/DDBJ whole genome shotgun (WGS) entry which is preliminary data.</text>
</comment>
<proteinExistence type="predicted"/>
<evidence type="ECO:0000313" key="1">
    <source>
        <dbReference type="EMBL" id="TJY67724.1"/>
    </source>
</evidence>
<gene>
    <name evidence="1" type="ORF">FAZ19_00210</name>
</gene>
<protein>
    <submittedName>
        <fullName evidence="1">Uncharacterized protein</fullName>
    </submittedName>
</protein>
<evidence type="ECO:0000313" key="2">
    <source>
        <dbReference type="Proteomes" id="UP000309872"/>
    </source>
</evidence>